<dbReference type="HOGENOM" id="CLU_048995_3_1_9"/>
<name>F6B8B4_DESCC</name>
<feature type="domain" description="CheW-like" evidence="5">
    <location>
        <begin position="10"/>
        <end position="150"/>
    </location>
</feature>
<evidence type="ECO:0000313" key="7">
    <source>
        <dbReference type="Proteomes" id="UP000009226"/>
    </source>
</evidence>
<keyword evidence="3" id="KW-0963">Cytoplasm</keyword>
<dbReference type="FunFam" id="2.40.50.180:FF:000002">
    <property type="entry name" value="Chemotaxis protein CheW"/>
    <property type="match status" value="1"/>
</dbReference>
<dbReference type="PANTHER" id="PTHR22617:SF23">
    <property type="entry name" value="CHEMOTAXIS PROTEIN CHEW"/>
    <property type="match status" value="1"/>
</dbReference>
<dbReference type="Gene3D" id="2.30.30.40">
    <property type="entry name" value="SH3 Domains"/>
    <property type="match status" value="1"/>
</dbReference>
<dbReference type="InterPro" id="IPR002545">
    <property type="entry name" value="CheW-lke_dom"/>
</dbReference>
<evidence type="ECO:0000256" key="4">
    <source>
        <dbReference type="ARBA" id="ARBA00022500"/>
    </source>
</evidence>
<dbReference type="CDD" id="cd00732">
    <property type="entry name" value="CheW"/>
    <property type="match status" value="1"/>
</dbReference>
<dbReference type="Pfam" id="PF01584">
    <property type="entry name" value="CheW"/>
    <property type="match status" value="1"/>
</dbReference>
<dbReference type="KEGG" id="dca:Desca_1833"/>
<dbReference type="GO" id="GO:0005829">
    <property type="term" value="C:cytosol"/>
    <property type="evidence" value="ECO:0007669"/>
    <property type="project" value="TreeGrafter"/>
</dbReference>
<evidence type="ECO:0000313" key="6">
    <source>
        <dbReference type="EMBL" id="AEF94678.1"/>
    </source>
</evidence>
<organism evidence="6 7">
    <name type="scientific">Desulfotomaculum nigrificans (strain DSM 14880 / VKM B-2319 / CO-1-SRB)</name>
    <name type="common">Desulfotomaculum carboxydivorans</name>
    <dbReference type="NCBI Taxonomy" id="868595"/>
    <lineage>
        <taxon>Bacteria</taxon>
        <taxon>Bacillati</taxon>
        <taxon>Bacillota</taxon>
        <taxon>Clostridia</taxon>
        <taxon>Eubacteriales</taxon>
        <taxon>Desulfotomaculaceae</taxon>
        <taxon>Desulfotomaculum</taxon>
    </lineage>
</organism>
<comment type="subcellular location">
    <subcellularLocation>
        <location evidence="1">Cytoplasm</location>
    </subcellularLocation>
</comment>
<dbReference type="InterPro" id="IPR039315">
    <property type="entry name" value="CheW"/>
</dbReference>
<dbReference type="EMBL" id="CP002736">
    <property type="protein sequence ID" value="AEF94678.1"/>
    <property type="molecule type" value="Genomic_DNA"/>
</dbReference>
<dbReference type="RefSeq" id="WP_013810406.1">
    <property type="nucleotide sequence ID" value="NC_015565.1"/>
</dbReference>
<dbReference type="STRING" id="868595.Desca_1833"/>
<dbReference type="PANTHER" id="PTHR22617">
    <property type="entry name" value="CHEMOTAXIS SENSOR HISTIDINE KINASE-RELATED"/>
    <property type="match status" value="1"/>
</dbReference>
<evidence type="ECO:0000256" key="1">
    <source>
        <dbReference type="ARBA" id="ARBA00004496"/>
    </source>
</evidence>
<evidence type="ECO:0000256" key="2">
    <source>
        <dbReference type="ARBA" id="ARBA00021483"/>
    </source>
</evidence>
<evidence type="ECO:0000256" key="3">
    <source>
        <dbReference type="ARBA" id="ARBA00022490"/>
    </source>
</evidence>
<keyword evidence="7" id="KW-1185">Reference proteome</keyword>
<sequence>MASINQTLQEEQVVVFQLMEQVYGIDINSVFEIIRMESITKLPRTPDFVEGVINLRGRIIPVIDLGLRFGLGQSERTQASRIIIVEVSGQKIGMIVDSVQEVLRIPTASIEPPPPVVNGVDATYLRGIAILEDKLVILLDQDKILYEKEKELLQQANIGGDQAWEV</sequence>
<dbReference type="GO" id="GO:0006935">
    <property type="term" value="P:chemotaxis"/>
    <property type="evidence" value="ECO:0007669"/>
    <property type="project" value="UniProtKB-KW"/>
</dbReference>
<reference evidence="6 7" key="1">
    <citation type="submission" date="2011-05" db="EMBL/GenBank/DDBJ databases">
        <title>Complete sequence of Desulfotomaculum carboxydivorans CO-1-SRB.</title>
        <authorList>
            <consortium name="US DOE Joint Genome Institute"/>
            <person name="Lucas S."/>
            <person name="Han J."/>
            <person name="Lapidus A."/>
            <person name="Cheng J.-F."/>
            <person name="Goodwin L."/>
            <person name="Pitluck S."/>
            <person name="Peters L."/>
            <person name="Mikhailova N."/>
            <person name="Lu M."/>
            <person name="Han C."/>
            <person name="Tapia R."/>
            <person name="Land M."/>
            <person name="Hauser L."/>
            <person name="Kyrpides N."/>
            <person name="Ivanova N."/>
            <person name="Pagani I."/>
            <person name="Stams A."/>
            <person name="Plugge C."/>
            <person name="Muyzer G."/>
            <person name="Kuever J."/>
            <person name="Parshina S."/>
            <person name="Ivanova A."/>
            <person name="Nazina T."/>
            <person name="Woyke T."/>
        </authorList>
    </citation>
    <scope>NUCLEOTIDE SEQUENCE [LARGE SCALE GENOMIC DNA]</scope>
    <source>
        <strain evidence="7">DSM 14880 / VKM B-2319 / CO-1-SRB</strain>
    </source>
</reference>
<dbReference type="InterPro" id="IPR036061">
    <property type="entry name" value="CheW-like_dom_sf"/>
</dbReference>
<dbReference type="SUPFAM" id="SSF50341">
    <property type="entry name" value="CheW-like"/>
    <property type="match status" value="1"/>
</dbReference>
<gene>
    <name evidence="6" type="ordered locus">Desca_1833</name>
</gene>
<dbReference type="AlphaFoldDB" id="F6B8B4"/>
<dbReference type="GO" id="GO:0007165">
    <property type="term" value="P:signal transduction"/>
    <property type="evidence" value="ECO:0007669"/>
    <property type="project" value="InterPro"/>
</dbReference>
<dbReference type="Proteomes" id="UP000009226">
    <property type="component" value="Chromosome"/>
</dbReference>
<dbReference type="SMART" id="SM00260">
    <property type="entry name" value="CheW"/>
    <property type="match status" value="1"/>
</dbReference>
<protein>
    <recommendedName>
        <fullName evidence="2">Chemotaxis protein CheW</fullName>
    </recommendedName>
</protein>
<proteinExistence type="predicted"/>
<accession>F6B8B4</accession>
<dbReference type="PROSITE" id="PS50851">
    <property type="entry name" value="CHEW"/>
    <property type="match status" value="1"/>
</dbReference>
<keyword evidence="4" id="KW-0145">Chemotaxis</keyword>
<dbReference type="eggNOG" id="COG0835">
    <property type="taxonomic scope" value="Bacteria"/>
</dbReference>
<evidence type="ECO:0000259" key="5">
    <source>
        <dbReference type="PROSITE" id="PS50851"/>
    </source>
</evidence>
<dbReference type="Gene3D" id="2.40.50.180">
    <property type="entry name" value="CheA-289, Domain 4"/>
    <property type="match status" value="1"/>
</dbReference>